<dbReference type="GO" id="GO:0071007">
    <property type="term" value="C:U2-type catalytic step 2 spliceosome"/>
    <property type="evidence" value="ECO:0007669"/>
    <property type="project" value="TreeGrafter"/>
</dbReference>
<dbReference type="SUPFAM" id="SSF47240">
    <property type="entry name" value="Ferritin-like"/>
    <property type="match status" value="1"/>
</dbReference>
<evidence type="ECO:0000256" key="2">
    <source>
        <dbReference type="ARBA" id="ARBA00022434"/>
    </source>
</evidence>
<reference evidence="12" key="1">
    <citation type="submission" date="2021-06" db="EMBL/GenBank/DDBJ databases">
        <authorList>
            <person name="Kallberg Y."/>
            <person name="Tangrot J."/>
            <person name="Rosling A."/>
        </authorList>
    </citation>
    <scope>NUCLEOTIDE SEQUENCE</scope>
    <source>
        <strain evidence="12">MT106</strain>
    </source>
</reference>
<evidence type="ECO:0000256" key="8">
    <source>
        <dbReference type="PROSITE-ProRule" id="PRU00176"/>
    </source>
</evidence>
<dbReference type="SMART" id="SM00360">
    <property type="entry name" value="RRM"/>
    <property type="match status" value="1"/>
</dbReference>
<dbReference type="InterPro" id="IPR009040">
    <property type="entry name" value="Ferritin-like_diiron"/>
</dbReference>
<evidence type="ECO:0000259" key="11">
    <source>
        <dbReference type="PROSITE" id="PS50905"/>
    </source>
</evidence>
<evidence type="ECO:0000259" key="10">
    <source>
        <dbReference type="PROSITE" id="PS50102"/>
    </source>
</evidence>
<dbReference type="CDD" id="cd01056">
    <property type="entry name" value="Euk_Ferritin"/>
    <property type="match status" value="1"/>
</dbReference>
<dbReference type="PROSITE" id="PS50905">
    <property type="entry name" value="FERRITIN_LIKE"/>
    <property type="match status" value="1"/>
</dbReference>
<evidence type="ECO:0000313" key="13">
    <source>
        <dbReference type="Proteomes" id="UP000789831"/>
    </source>
</evidence>
<dbReference type="OrthoDB" id="10259600at2759"/>
<evidence type="ECO:0000256" key="7">
    <source>
        <dbReference type="ARBA" id="ARBA00023004"/>
    </source>
</evidence>
<proteinExistence type="inferred from homology"/>
<evidence type="ECO:0000256" key="6">
    <source>
        <dbReference type="ARBA" id="ARBA00022884"/>
    </source>
</evidence>
<dbReference type="Proteomes" id="UP000789831">
    <property type="component" value="Unassembled WGS sequence"/>
</dbReference>
<evidence type="ECO:0000256" key="9">
    <source>
        <dbReference type="SAM" id="MobiDB-lite"/>
    </source>
</evidence>
<comment type="similarity">
    <text evidence="1">Belongs to the ferritin family.</text>
</comment>
<dbReference type="GO" id="GO:0071006">
    <property type="term" value="C:U2-type catalytic step 1 spliceosome"/>
    <property type="evidence" value="ECO:0007669"/>
    <property type="project" value="TreeGrafter"/>
</dbReference>
<evidence type="ECO:0000256" key="3">
    <source>
        <dbReference type="ARBA" id="ARBA00022723"/>
    </source>
</evidence>
<organism evidence="12 13">
    <name type="scientific">Ambispora gerdemannii</name>
    <dbReference type="NCBI Taxonomy" id="144530"/>
    <lineage>
        <taxon>Eukaryota</taxon>
        <taxon>Fungi</taxon>
        <taxon>Fungi incertae sedis</taxon>
        <taxon>Mucoromycota</taxon>
        <taxon>Glomeromycotina</taxon>
        <taxon>Glomeromycetes</taxon>
        <taxon>Archaeosporales</taxon>
        <taxon>Ambisporaceae</taxon>
        <taxon>Ambispora</taxon>
    </lineage>
</organism>
<keyword evidence="2" id="KW-0409">Iron storage</keyword>
<dbReference type="FunFam" id="1.20.1260.10:FF:000002">
    <property type="entry name" value="Ferritin, mitochondrial"/>
    <property type="match status" value="1"/>
</dbReference>
<dbReference type="AlphaFoldDB" id="A0A9N8ZEA0"/>
<dbReference type="InterPro" id="IPR009078">
    <property type="entry name" value="Ferritin-like_SF"/>
</dbReference>
<dbReference type="InterPro" id="IPR012677">
    <property type="entry name" value="Nucleotide-bd_a/b_plait_sf"/>
</dbReference>
<dbReference type="Gene3D" id="1.20.1260.10">
    <property type="match status" value="1"/>
</dbReference>
<keyword evidence="3" id="KW-0479">Metal-binding</keyword>
<dbReference type="GO" id="GO:0006879">
    <property type="term" value="P:intracellular iron ion homeostasis"/>
    <property type="evidence" value="ECO:0007669"/>
    <property type="project" value="UniProtKB-KW"/>
</dbReference>
<evidence type="ECO:0000256" key="1">
    <source>
        <dbReference type="ARBA" id="ARBA00007513"/>
    </source>
</evidence>
<dbReference type="FunFam" id="3.30.70.330:FF:000476">
    <property type="entry name" value="Zinc finger CCCH domain-containing protein 4"/>
    <property type="match status" value="1"/>
</dbReference>
<dbReference type="InterPro" id="IPR039171">
    <property type="entry name" value="Cwc2/Slt11"/>
</dbReference>
<keyword evidence="13" id="KW-1185">Reference proteome</keyword>
<dbReference type="InterPro" id="IPR008331">
    <property type="entry name" value="Ferritin_DPS_dom"/>
</dbReference>
<dbReference type="Pfam" id="PF00210">
    <property type="entry name" value="Ferritin"/>
    <property type="match status" value="1"/>
</dbReference>
<keyword evidence="7" id="KW-0408">Iron</keyword>
<dbReference type="InterPro" id="IPR014034">
    <property type="entry name" value="Ferritin_CS"/>
</dbReference>
<keyword evidence="4" id="KW-0863">Zinc-finger</keyword>
<evidence type="ECO:0000313" key="12">
    <source>
        <dbReference type="EMBL" id="CAG8493771.1"/>
    </source>
</evidence>
<dbReference type="GO" id="GO:0036002">
    <property type="term" value="F:pre-mRNA binding"/>
    <property type="evidence" value="ECO:0007669"/>
    <property type="project" value="TreeGrafter"/>
</dbReference>
<dbReference type="GO" id="GO:0008270">
    <property type="term" value="F:zinc ion binding"/>
    <property type="evidence" value="ECO:0007669"/>
    <property type="project" value="UniProtKB-KW"/>
</dbReference>
<dbReference type="InterPro" id="IPR035979">
    <property type="entry name" value="RBD_domain_sf"/>
</dbReference>
<feature type="domain" description="RRM" evidence="10">
    <location>
        <begin position="371"/>
        <end position="444"/>
    </location>
</feature>
<evidence type="ECO:0000256" key="4">
    <source>
        <dbReference type="ARBA" id="ARBA00022771"/>
    </source>
</evidence>
<dbReference type="Gene3D" id="3.30.70.330">
    <property type="match status" value="1"/>
</dbReference>
<sequence>MSLAKQNFASVTEETINAQINTELKAAQTYLSLAAWAGNVSVALPGLTKFFQESAQEERTHADKLINYQNLRGGKVVLTDLKAPESNWTSAKNALEAVLQLEKDVNKSLLNLHKIAEEQNDPQLCDYIESEFLGEQVEAVKKIADYVTQLNRVGGDGLGLYLFDQDLLAGKSINLLTMATKADPNKQGWEESEFPILCETCLGDNPYVRMTKQPHGKECKVCSRPFTIFRWLPGSGMRYKKTEICQTCAKLKNVCQTCLLDLQYNLPVQVRDTAMNVTNDAPRSDINREYFAQNIEGKIAAGDSLIQYSKTDSAGRDMLKKHEVPEENELSHQNIKDRYYGTNDPVAKKILNRIKGGGNSNVNPPEDKSITSLFITGVEEDIMESDLRGHFYAFGEIKSVVVVHRSRCAFVNYATRSSAEQAVDKSYNNLVIKGHTLKVAWGRPRPTGPKSEIEADDPLGPPPLILPPLESLEIPAPPGTESKGILYPSQADFFRSFSPDPTYQGSTTKS</sequence>
<dbReference type="EMBL" id="CAJVPL010000411">
    <property type="protein sequence ID" value="CAG8493771.1"/>
    <property type="molecule type" value="Genomic_DNA"/>
</dbReference>
<keyword evidence="6 8" id="KW-0694">RNA-binding</keyword>
<dbReference type="GO" id="GO:0000974">
    <property type="term" value="C:Prp19 complex"/>
    <property type="evidence" value="ECO:0007669"/>
    <property type="project" value="TreeGrafter"/>
</dbReference>
<keyword evidence="5" id="KW-0862">Zinc</keyword>
<dbReference type="InterPro" id="IPR048995">
    <property type="entry name" value="STL11/RBM22-like_N"/>
</dbReference>
<feature type="region of interest" description="Disordered" evidence="9">
    <location>
        <begin position="441"/>
        <end position="485"/>
    </location>
</feature>
<dbReference type="GO" id="GO:0008199">
    <property type="term" value="F:ferric iron binding"/>
    <property type="evidence" value="ECO:0007669"/>
    <property type="project" value="InterPro"/>
</dbReference>
<protein>
    <submittedName>
        <fullName evidence="12">12706_t:CDS:1</fullName>
    </submittedName>
</protein>
<evidence type="ECO:0000256" key="5">
    <source>
        <dbReference type="ARBA" id="ARBA00022833"/>
    </source>
</evidence>
<comment type="caution">
    <text evidence="12">The sequence shown here is derived from an EMBL/GenBank/DDBJ whole genome shotgun (WGS) entry which is preliminary data.</text>
</comment>
<name>A0A9N8ZEA0_9GLOM</name>
<dbReference type="SUPFAM" id="SSF54928">
    <property type="entry name" value="RNA-binding domain, RBD"/>
    <property type="match status" value="1"/>
</dbReference>
<feature type="domain" description="Ferritin-like diiron" evidence="11">
    <location>
        <begin position="6"/>
        <end position="154"/>
    </location>
</feature>
<dbReference type="CDD" id="cd12224">
    <property type="entry name" value="RRM_RBM22"/>
    <property type="match status" value="1"/>
</dbReference>
<dbReference type="GO" id="GO:0017070">
    <property type="term" value="F:U6 snRNA binding"/>
    <property type="evidence" value="ECO:0007669"/>
    <property type="project" value="TreeGrafter"/>
</dbReference>
<gene>
    <name evidence="12" type="ORF">AGERDE_LOCUS3890</name>
</gene>
<dbReference type="Pfam" id="PF00076">
    <property type="entry name" value="RRM_1"/>
    <property type="match status" value="1"/>
</dbReference>
<dbReference type="PROSITE" id="PS50102">
    <property type="entry name" value="RRM"/>
    <property type="match status" value="1"/>
</dbReference>
<dbReference type="PANTHER" id="PTHR14089:SF6">
    <property type="entry name" value="PRE-MRNA-SPLICING FACTOR RBM22"/>
    <property type="match status" value="1"/>
</dbReference>
<dbReference type="Pfam" id="PF21369">
    <property type="entry name" value="STL11_N"/>
    <property type="match status" value="1"/>
</dbReference>
<dbReference type="InterPro" id="IPR000504">
    <property type="entry name" value="RRM_dom"/>
</dbReference>
<dbReference type="InterPro" id="IPR012347">
    <property type="entry name" value="Ferritin-like"/>
</dbReference>
<accession>A0A9N8ZEA0</accession>
<dbReference type="PANTHER" id="PTHR14089">
    <property type="entry name" value="PRE-MRNA-SPLICING FACTOR RBM22"/>
    <property type="match status" value="1"/>
</dbReference>
<dbReference type="PROSITE" id="PS00204">
    <property type="entry name" value="FERRITIN_2"/>
    <property type="match status" value="1"/>
</dbReference>